<proteinExistence type="predicted"/>
<dbReference type="EMBL" id="JACBZT010000001">
    <property type="protein sequence ID" value="NYJ07174.1"/>
    <property type="molecule type" value="Genomic_DNA"/>
</dbReference>
<dbReference type="RefSeq" id="WP_179718829.1">
    <property type="nucleotide sequence ID" value="NZ_JACBZT010000001.1"/>
</dbReference>
<reference evidence="1 2" key="1">
    <citation type="submission" date="2020-07" db="EMBL/GenBank/DDBJ databases">
        <title>Sequencing the genomes of 1000 actinobacteria strains.</title>
        <authorList>
            <person name="Klenk H.-P."/>
        </authorList>
    </citation>
    <scope>NUCLEOTIDE SEQUENCE [LARGE SCALE GENOMIC DNA]</scope>
    <source>
        <strain evidence="1 2">DSM 104001</strain>
    </source>
</reference>
<dbReference type="Proteomes" id="UP000541969">
    <property type="component" value="Unassembled WGS sequence"/>
</dbReference>
<evidence type="ECO:0000313" key="1">
    <source>
        <dbReference type="EMBL" id="NYJ07174.1"/>
    </source>
</evidence>
<protein>
    <recommendedName>
        <fullName evidence="3">Transcriptional regulator, AbiEi antitoxin, Type IV TA system</fullName>
    </recommendedName>
</protein>
<keyword evidence="2" id="KW-1185">Reference proteome</keyword>
<accession>A0A853CGU2</accession>
<gene>
    <name evidence="1" type="ORF">GGQ55_003452</name>
</gene>
<name>A0A853CGU2_9ACTN</name>
<evidence type="ECO:0008006" key="3">
    <source>
        <dbReference type="Google" id="ProtNLM"/>
    </source>
</evidence>
<evidence type="ECO:0000313" key="2">
    <source>
        <dbReference type="Proteomes" id="UP000541969"/>
    </source>
</evidence>
<comment type="caution">
    <text evidence="1">The sequence shown here is derived from an EMBL/GenBank/DDBJ whole genome shotgun (WGS) entry which is preliminary data.</text>
</comment>
<dbReference type="AlphaFoldDB" id="A0A853CGU2"/>
<sequence>MPAPLFLPLAIDLPVRRRLGVFTAADLTASGIGKVETAAAVRAGTWVRLRPGVFVTAADLAEVTRTSRRPGLDALAVMASLDRPSAVFSGATAAWIWGLPGPRSSTDVVQLTDPHRWRRGTGWLMTRATLPDEDVVVRGAYRVTTAARTLVDVARIWPEVHAVAAVDAALLRRLTSREELAAVLARQCFVPGVPRAVRAVALADGRAESWLETCGRLTFAALGLPRFVPQVELWVDGTLLKVVDGWYPEAALAIEFDGRIKYQRPRYGRTPDEELWREKRAEDHLRSLGVRFVRVAAEDLNGGRDALERQVRRSLETPGPTVRDFQEIPRVEGRFRGEDTGDDGWLPRADDRIVVPGLTHPRRG</sequence>
<organism evidence="1 2">
    <name type="scientific">Petropleomorpha daqingensis</name>
    <dbReference type="NCBI Taxonomy" id="2026353"/>
    <lineage>
        <taxon>Bacteria</taxon>
        <taxon>Bacillati</taxon>
        <taxon>Actinomycetota</taxon>
        <taxon>Actinomycetes</taxon>
        <taxon>Geodermatophilales</taxon>
        <taxon>Geodermatophilaceae</taxon>
        <taxon>Petropleomorpha</taxon>
    </lineage>
</organism>